<evidence type="ECO:0000256" key="1">
    <source>
        <dbReference type="SAM" id="MobiDB-lite"/>
    </source>
</evidence>
<comment type="caution">
    <text evidence="3">The sequence shown here is derived from an EMBL/GenBank/DDBJ whole genome shotgun (WGS) entry which is preliminary data.</text>
</comment>
<evidence type="ECO:0000313" key="5">
    <source>
        <dbReference type="Proteomes" id="UP000663855"/>
    </source>
</evidence>
<proteinExistence type="predicted"/>
<name>A0A814Y958_9BILA</name>
<evidence type="ECO:0000313" key="4">
    <source>
        <dbReference type="EMBL" id="CAF3839623.1"/>
    </source>
</evidence>
<dbReference type="Proteomes" id="UP000681967">
    <property type="component" value="Unassembled WGS sequence"/>
</dbReference>
<dbReference type="PANTHER" id="PTHR47018">
    <property type="entry name" value="CXC DOMAIN-CONTAINING PROTEIN-RELATED"/>
    <property type="match status" value="1"/>
</dbReference>
<dbReference type="OrthoDB" id="6021232at2759"/>
<protein>
    <recommendedName>
        <fullName evidence="6">Tesmin/TSO1-like CXC domain-containing protein</fullName>
    </recommendedName>
</protein>
<evidence type="ECO:0000313" key="3">
    <source>
        <dbReference type="EMBL" id="CAF1225916.1"/>
    </source>
</evidence>
<dbReference type="PANTHER" id="PTHR47018:SF3">
    <property type="entry name" value="MYCBP-ASSOCIATED PROTEIN"/>
    <property type="match status" value="1"/>
</dbReference>
<dbReference type="Proteomes" id="UP000663855">
    <property type="component" value="Unassembled WGS sequence"/>
</dbReference>
<dbReference type="EMBL" id="CAJNOV010005801">
    <property type="protein sequence ID" value="CAF1225916.1"/>
    <property type="molecule type" value="Genomic_DNA"/>
</dbReference>
<evidence type="ECO:0008006" key="6">
    <source>
        <dbReference type="Google" id="ProtNLM"/>
    </source>
</evidence>
<accession>A0A814Y958</accession>
<organism evidence="3 5">
    <name type="scientific">Rotaria magnacalcarata</name>
    <dbReference type="NCBI Taxonomy" id="392030"/>
    <lineage>
        <taxon>Eukaryota</taxon>
        <taxon>Metazoa</taxon>
        <taxon>Spiralia</taxon>
        <taxon>Gnathifera</taxon>
        <taxon>Rotifera</taxon>
        <taxon>Eurotatoria</taxon>
        <taxon>Bdelloidea</taxon>
        <taxon>Philodinida</taxon>
        <taxon>Philodinidae</taxon>
        <taxon>Rotaria</taxon>
    </lineage>
</organism>
<reference evidence="3" key="1">
    <citation type="submission" date="2021-02" db="EMBL/GenBank/DDBJ databases">
        <authorList>
            <person name="Nowell W R."/>
        </authorList>
    </citation>
    <scope>NUCLEOTIDE SEQUENCE</scope>
</reference>
<dbReference type="EMBL" id="CAJNOW010000028">
    <property type="protein sequence ID" value="CAF1212036.1"/>
    <property type="molecule type" value="Genomic_DNA"/>
</dbReference>
<feature type="region of interest" description="Disordered" evidence="1">
    <location>
        <begin position="1967"/>
        <end position="1990"/>
    </location>
</feature>
<evidence type="ECO:0000313" key="2">
    <source>
        <dbReference type="EMBL" id="CAF1212036.1"/>
    </source>
</evidence>
<sequence>MPKARERVCSICGIGSRLTRNKFKVITTVAVEKLLISAYQSRYGFDLSVPLLGSSVHETCYNSLYGWYRYQNQVKEVPANNTCLNPISNNMQTVHQCEHQSSLDAVLDCNTNTDIEMDISPSSMLKEDSLSENTVFTTTTKNGDQIVCPIRMNQNEKPDNEPLLCISPISSLSPTCLSNNPWMVHASTDCFENSNKNHFLSSTINLSINDLEASFNLDEPLDKELNSLITREFAETSILSNIENISSLQRSSLLNFNKKTNDHIEKTVTELLSLMTQIVTKTINISSKCSLILPKLFNNDSFLSTCSVQTTFESLISTNNLFIPEIENQHDPTSNLNVPLFVDTTFNDIFHSSICPTDDVNEEASIISSDPDMLMSNSYQEETYAHCFNDIPPESSIFDEDNVTGNWEDLNNECTIDEDSFFLSTARSISSPMFLNDTERLSDGLNRTDTDKPKLRRSRKVNSRSYYYKRKITNAIRKRLSTLSHRSQSEAESPGSACREDAYKSPMDELITWVTEQVQDKLISLNEIKDKLRSIICTQHQEKLDDIQLRNDWVQRQMQEHSPGKFWFGKIAKRLGTYIGLNNIDGHLQNILSSSFSYNLSQSNVTATTDQDDSIQSNGKKQLCLALFTAITTLREQIRENIHLIQVFHKEPEKITNMTSGILNSLVPMLLRNFIGMLTASNRKFSKIKSEYAYLDAFDIDLFRTSENWLKNISICYDIINIKNDRIVSPKHILLANEVFRHAHSYELLTVLNRFGVVCSHRNLSRLYHRIAKNNDTSGSGLPSNIRANSFMIEVHDNFDMNKETLRGEGSLHVVNRIILQSDENDGKLTNFSSSTSPNNSLSSLLPVTSANTTNASDTRKNHLNIQPSLYQGFTCSNHDISLFCFNLIKCWFGTKHLDSAFSITRPCILIPLTSGFFASYVSSSPRPIHHVAFLPPVHSDPNKISTTYECMESTKQRLLDNGLQEAAVVVVDEKIYRNCIQVKDNHKVLFDKLLPYPGEFHIMKNYMIAVWDILEYSGIDTALGELYRGASFRSIMNCSHFNKSLRAMKLLHSTLATLLIHQFLNDMPIEIVNDLEALLKTIPYDVTSNTLKIEWFKKFQDTVQQHQLFIVFNEWIADKNNQNKKFKFWHFVFNDLIGPLIDMYIAIRSADFDARNAALSRMAPLFFTTNHQNYARLCARHITDLRSCSDELFNVLANAFAVQRTPRPFSSIAMDQTIEVTINKAGKGQGGISGRYDKDMIDIWCKSFSYRSLLSTITCELAEYETENNNIDAHIECTPSRLEADEHDFATLLMILVKERLFTCDEETVTQLFSGQQFKSIIIDDILSYILRGQVAIEEFVKERLVNCSTPCQATLKKMKLLKLIDNDQVDQQSGIVKRVAKKSIQNIKEIDETIIKALMLSRYRPKMNLVEFFGHEFSSRPLSLCDRNNQDFLYQQSKSKVINFLKEKVPDSFGTINPFTISSTNTHESALLIDGGALLQTRPMHGHTALDYAIYLLEKNIIPEFNSYDRIDIVFDSNRSYTAKRFIDRHTVIDEHRVTYYKLLPEHKLPTGQQFDSFLRCGNRATLAAAVVQCWQLPEAFELIPAQKKLVIGGPSTTALYLSNDLPPEQAFSLECNHEEADTRLVLHLQDAVLYNYKHVCVRSADTDVVFLMISYANTVDLSKVIVDATVRSGQPKYIDCTMIHHQLINKYHIFPEILLALHAISGCDTTSFFRNISKTTFFETYFASPSRYAELQNLSAFPMNQKDIYVVERIIYDCIHHGNRRSPVKKTLHMASMNASNLKPSTSTSFTSIDNLRATMALNALQKGNKSIVLILPPSADALFHHCRRASRQYQVWRSAHIDNLPYPDHEPYGFEKINNEIRIKWTTKMPLPKDNSCFHSCKCTGDCKRCKCGKYSQPCTIYCSCDPTKCSNRSSISNDLVPKHAETRSIESTNTNNIFHDHDYFCKSNETINSDVILHDSDEDASSNSSDLIQNIDSSDDLSTFG</sequence>
<gene>
    <name evidence="4" type="ORF">BYL167_LOCUS5200</name>
    <name evidence="3" type="ORF">CJN711_LOCUS13245</name>
    <name evidence="2" type="ORF">KQP761_LOCUS383</name>
</gene>
<dbReference type="EMBL" id="CAJOBH010001169">
    <property type="protein sequence ID" value="CAF3839623.1"/>
    <property type="molecule type" value="Genomic_DNA"/>
</dbReference>
<dbReference type="Proteomes" id="UP000663834">
    <property type="component" value="Unassembled WGS sequence"/>
</dbReference>
<feature type="compositionally biased region" description="Polar residues" evidence="1">
    <location>
        <begin position="1976"/>
        <end position="1990"/>
    </location>
</feature>